<dbReference type="Gene3D" id="3.40.50.720">
    <property type="entry name" value="NAD(P)-binding Rossmann-like Domain"/>
    <property type="match status" value="1"/>
</dbReference>
<dbReference type="InterPro" id="IPR020904">
    <property type="entry name" value="Sc_DH/Rdtase_CS"/>
</dbReference>
<dbReference type="Pfam" id="PF13561">
    <property type="entry name" value="adh_short_C2"/>
    <property type="match status" value="1"/>
</dbReference>
<sequence length="246" mass="26256">MAENGKIAIVTGAGRGIGLVITRQLLEAGMTVVAVDLKEDLLSELPGKLGDPGEKLDCRVLDVSESEGFTKLVDDVAEKYERIDVLVNNAGITRDGLLMRMADADWELVLKINLFGAFYGTRAVAKYMVRQRGGSIVNMASYSGLEGNRGQANYSASKAGLIGLTKTTAKELASKNVRCNAVAPGFIQTEMTDNMPQQAKDIALSLIPLKRMGQPEDIARAVVFLASDASSYVTGQVLSVDGGMHT</sequence>
<dbReference type="GO" id="GO:0051287">
    <property type="term" value="F:NAD binding"/>
    <property type="evidence" value="ECO:0007669"/>
    <property type="project" value="InterPro"/>
</dbReference>
<dbReference type="SUPFAM" id="SSF51735">
    <property type="entry name" value="NAD(P)-binding Rossmann-fold domains"/>
    <property type="match status" value="1"/>
</dbReference>
<keyword evidence="3" id="KW-0560">Oxidoreductase</keyword>
<dbReference type="PANTHER" id="PTHR42760:SF133">
    <property type="entry name" value="3-OXOACYL-[ACYL-CARRIER-PROTEIN] REDUCTASE"/>
    <property type="match status" value="1"/>
</dbReference>
<comment type="similarity">
    <text evidence="1">Belongs to the short-chain dehydrogenases/reductases (SDR) family.</text>
</comment>
<dbReference type="GO" id="GO:0006633">
    <property type="term" value="P:fatty acid biosynthetic process"/>
    <property type="evidence" value="ECO:0007669"/>
    <property type="project" value="InterPro"/>
</dbReference>
<evidence type="ECO:0008006" key="5">
    <source>
        <dbReference type="Google" id="ProtNLM"/>
    </source>
</evidence>
<reference evidence="4" key="1">
    <citation type="journal article" date="2015" name="Nature">
        <title>Complex archaea that bridge the gap between prokaryotes and eukaryotes.</title>
        <authorList>
            <person name="Spang A."/>
            <person name="Saw J.H."/>
            <person name="Jorgensen S.L."/>
            <person name="Zaremba-Niedzwiedzka K."/>
            <person name="Martijn J."/>
            <person name="Lind A.E."/>
            <person name="van Eijk R."/>
            <person name="Schleper C."/>
            <person name="Guy L."/>
            <person name="Ettema T.J."/>
        </authorList>
    </citation>
    <scope>NUCLEOTIDE SEQUENCE</scope>
</reference>
<evidence type="ECO:0000313" key="4">
    <source>
        <dbReference type="EMBL" id="KKN97030.1"/>
    </source>
</evidence>
<dbReference type="NCBIfam" id="NF009466">
    <property type="entry name" value="PRK12826.1-2"/>
    <property type="match status" value="1"/>
</dbReference>
<dbReference type="FunFam" id="3.40.50.720:FF:000115">
    <property type="entry name" value="3-oxoacyl-[acyl-carrier-protein] reductase FabG"/>
    <property type="match status" value="1"/>
</dbReference>
<dbReference type="NCBIfam" id="TIGR01830">
    <property type="entry name" value="3oxo_ACP_reduc"/>
    <property type="match status" value="1"/>
</dbReference>
<evidence type="ECO:0000256" key="1">
    <source>
        <dbReference type="ARBA" id="ARBA00006484"/>
    </source>
</evidence>
<dbReference type="InterPro" id="IPR011284">
    <property type="entry name" value="3oxo_ACP_reduc"/>
</dbReference>
<evidence type="ECO:0000256" key="2">
    <source>
        <dbReference type="ARBA" id="ARBA00022857"/>
    </source>
</evidence>
<dbReference type="AlphaFoldDB" id="A0A0F9UVF6"/>
<comment type="caution">
    <text evidence="4">The sequence shown here is derived from an EMBL/GenBank/DDBJ whole genome shotgun (WGS) entry which is preliminary data.</text>
</comment>
<dbReference type="CDD" id="cd05333">
    <property type="entry name" value="BKR_SDR_c"/>
    <property type="match status" value="1"/>
</dbReference>
<organism evidence="4">
    <name type="scientific">marine sediment metagenome</name>
    <dbReference type="NCBI Taxonomy" id="412755"/>
    <lineage>
        <taxon>unclassified sequences</taxon>
        <taxon>metagenomes</taxon>
        <taxon>ecological metagenomes</taxon>
    </lineage>
</organism>
<evidence type="ECO:0000256" key="3">
    <source>
        <dbReference type="ARBA" id="ARBA00023002"/>
    </source>
</evidence>
<dbReference type="InterPro" id="IPR002347">
    <property type="entry name" value="SDR_fam"/>
</dbReference>
<dbReference type="PROSITE" id="PS00061">
    <property type="entry name" value="ADH_SHORT"/>
    <property type="match status" value="1"/>
</dbReference>
<dbReference type="PRINTS" id="PR00080">
    <property type="entry name" value="SDRFAMILY"/>
</dbReference>
<gene>
    <name evidence="4" type="ORF">LCGC14_0162810</name>
</gene>
<accession>A0A0F9UVF6</accession>
<dbReference type="GO" id="GO:0048038">
    <property type="term" value="F:quinone binding"/>
    <property type="evidence" value="ECO:0007669"/>
    <property type="project" value="TreeGrafter"/>
</dbReference>
<dbReference type="NCBIfam" id="NF005559">
    <property type="entry name" value="PRK07231.1"/>
    <property type="match status" value="1"/>
</dbReference>
<dbReference type="EMBL" id="LAZR01000061">
    <property type="protein sequence ID" value="KKN97030.1"/>
    <property type="molecule type" value="Genomic_DNA"/>
</dbReference>
<dbReference type="InterPro" id="IPR036291">
    <property type="entry name" value="NAD(P)-bd_dom_sf"/>
</dbReference>
<proteinExistence type="inferred from homology"/>
<name>A0A0F9UVF6_9ZZZZ</name>
<keyword evidence="2" id="KW-0521">NADP</keyword>
<protein>
    <recommendedName>
        <fullName evidence="5">3-oxoacyl-[acyl-carrier-protein] reductase</fullName>
    </recommendedName>
</protein>
<dbReference type="PANTHER" id="PTHR42760">
    <property type="entry name" value="SHORT-CHAIN DEHYDROGENASES/REDUCTASES FAMILY MEMBER"/>
    <property type="match status" value="1"/>
</dbReference>
<dbReference type="PRINTS" id="PR00081">
    <property type="entry name" value="GDHRDH"/>
</dbReference>
<dbReference type="GO" id="GO:0004316">
    <property type="term" value="F:3-oxoacyl-[acyl-carrier-protein] reductase (NADPH) activity"/>
    <property type="evidence" value="ECO:0007669"/>
    <property type="project" value="InterPro"/>
</dbReference>